<organism evidence="1 2">
    <name type="scientific">Ceratopteris richardii</name>
    <name type="common">Triangle waterfern</name>
    <dbReference type="NCBI Taxonomy" id="49495"/>
    <lineage>
        <taxon>Eukaryota</taxon>
        <taxon>Viridiplantae</taxon>
        <taxon>Streptophyta</taxon>
        <taxon>Embryophyta</taxon>
        <taxon>Tracheophyta</taxon>
        <taxon>Polypodiopsida</taxon>
        <taxon>Polypodiidae</taxon>
        <taxon>Polypodiales</taxon>
        <taxon>Pteridineae</taxon>
        <taxon>Pteridaceae</taxon>
        <taxon>Parkerioideae</taxon>
        <taxon>Ceratopteris</taxon>
    </lineage>
</organism>
<sequence length="84" mass="9395">MRANHSTWLSVLAACRTHGNMMLGEYAFDQAVQAHPMDAAQYVLMSNIYSDAGLEQQAKELKISTFSNTNLQVSDWLSIEDEEA</sequence>
<protein>
    <submittedName>
        <fullName evidence="1">Uncharacterized protein</fullName>
    </submittedName>
</protein>
<dbReference type="Proteomes" id="UP000825935">
    <property type="component" value="Chromosome 8"/>
</dbReference>
<dbReference type="AlphaFoldDB" id="A0A8T2UDC6"/>
<dbReference type="PROSITE" id="PS51257">
    <property type="entry name" value="PROKAR_LIPOPROTEIN"/>
    <property type="match status" value="1"/>
</dbReference>
<evidence type="ECO:0000313" key="1">
    <source>
        <dbReference type="EMBL" id="KAH7431886.1"/>
    </source>
</evidence>
<keyword evidence="2" id="KW-1185">Reference proteome</keyword>
<dbReference type="InterPro" id="IPR046848">
    <property type="entry name" value="E_motif"/>
</dbReference>
<dbReference type="OMA" id="YAIEVQM"/>
<dbReference type="OrthoDB" id="1957928at2759"/>
<accession>A0A8T2UDC6</accession>
<dbReference type="PANTHER" id="PTHR47926">
    <property type="entry name" value="PENTATRICOPEPTIDE REPEAT-CONTAINING PROTEIN"/>
    <property type="match status" value="1"/>
</dbReference>
<reference evidence="1" key="1">
    <citation type="submission" date="2021-08" db="EMBL/GenBank/DDBJ databases">
        <title>WGS assembly of Ceratopteris richardii.</title>
        <authorList>
            <person name="Marchant D.B."/>
            <person name="Chen G."/>
            <person name="Jenkins J."/>
            <person name="Shu S."/>
            <person name="Leebens-Mack J."/>
            <person name="Grimwood J."/>
            <person name="Schmutz J."/>
            <person name="Soltis P."/>
            <person name="Soltis D."/>
            <person name="Chen Z.-H."/>
        </authorList>
    </citation>
    <scope>NUCLEOTIDE SEQUENCE</scope>
    <source>
        <strain evidence="1">Whitten #5841</strain>
        <tissue evidence="1">Leaf</tissue>
    </source>
</reference>
<dbReference type="PANTHER" id="PTHR47926:SF342">
    <property type="entry name" value="TETRATRICOPEPTIDE-LIKE HELICAL DOMAIN-CONTAINING PROTEIN-RELATED"/>
    <property type="match status" value="1"/>
</dbReference>
<proteinExistence type="predicted"/>
<gene>
    <name evidence="1" type="ORF">KP509_08G071400</name>
</gene>
<dbReference type="GO" id="GO:0003723">
    <property type="term" value="F:RNA binding"/>
    <property type="evidence" value="ECO:0007669"/>
    <property type="project" value="InterPro"/>
</dbReference>
<dbReference type="EMBL" id="CM035413">
    <property type="protein sequence ID" value="KAH7431886.1"/>
    <property type="molecule type" value="Genomic_DNA"/>
</dbReference>
<dbReference type="Pfam" id="PF20431">
    <property type="entry name" value="E_motif"/>
    <property type="match status" value="1"/>
</dbReference>
<evidence type="ECO:0000313" key="2">
    <source>
        <dbReference type="Proteomes" id="UP000825935"/>
    </source>
</evidence>
<dbReference type="GO" id="GO:0009451">
    <property type="term" value="P:RNA modification"/>
    <property type="evidence" value="ECO:0007669"/>
    <property type="project" value="InterPro"/>
</dbReference>
<name>A0A8T2UDC6_CERRI</name>
<dbReference type="InterPro" id="IPR046960">
    <property type="entry name" value="PPR_At4g14850-like_plant"/>
</dbReference>
<comment type="caution">
    <text evidence="1">The sequence shown here is derived from an EMBL/GenBank/DDBJ whole genome shotgun (WGS) entry which is preliminary data.</text>
</comment>